<name>X1GE19_9ZZZZ</name>
<gene>
    <name evidence="1" type="ORF">S03H2_24940</name>
</gene>
<evidence type="ECO:0000313" key="1">
    <source>
        <dbReference type="EMBL" id="GAH43045.1"/>
    </source>
</evidence>
<reference evidence="1" key="1">
    <citation type="journal article" date="2014" name="Front. Microbiol.">
        <title>High frequency of phylogenetically diverse reductive dehalogenase-homologous genes in deep subseafloor sedimentary metagenomes.</title>
        <authorList>
            <person name="Kawai M."/>
            <person name="Futagami T."/>
            <person name="Toyoda A."/>
            <person name="Takaki Y."/>
            <person name="Nishi S."/>
            <person name="Hori S."/>
            <person name="Arai W."/>
            <person name="Tsubouchi T."/>
            <person name="Morono Y."/>
            <person name="Uchiyama I."/>
            <person name="Ito T."/>
            <person name="Fujiyama A."/>
            <person name="Inagaki F."/>
            <person name="Takami H."/>
        </authorList>
    </citation>
    <scope>NUCLEOTIDE SEQUENCE</scope>
    <source>
        <strain evidence="1">Expedition CK06-06</strain>
    </source>
</reference>
<dbReference type="EMBL" id="BARU01013988">
    <property type="protein sequence ID" value="GAH43045.1"/>
    <property type="molecule type" value="Genomic_DNA"/>
</dbReference>
<organism evidence="1">
    <name type="scientific">marine sediment metagenome</name>
    <dbReference type="NCBI Taxonomy" id="412755"/>
    <lineage>
        <taxon>unclassified sequences</taxon>
        <taxon>metagenomes</taxon>
        <taxon>ecological metagenomes</taxon>
    </lineage>
</organism>
<protein>
    <submittedName>
        <fullName evidence="1">Uncharacterized protein</fullName>
    </submittedName>
</protein>
<accession>X1GE19</accession>
<dbReference type="AlphaFoldDB" id="X1GE19"/>
<comment type="caution">
    <text evidence="1">The sequence shown here is derived from an EMBL/GenBank/DDBJ whole genome shotgun (WGS) entry which is preliminary data.</text>
</comment>
<sequence length="120" mass="13770">VFKLHVRDVNFAFKLFRREFLERILLTSEGSFIDAELLLEMQRAGAVFAELGMDYYPRVAGVSTLASGSVVFKILAEMMKYRIEAYGKTADNFGGKRRRLWLERVDQSRDRVGVSSRNSP</sequence>
<feature type="non-terminal residue" evidence="1">
    <location>
        <position position="1"/>
    </location>
</feature>
<proteinExistence type="predicted"/>